<protein>
    <submittedName>
        <fullName evidence="1">Mobile element protein</fullName>
    </submittedName>
</protein>
<dbReference type="EMBL" id="NBTY01000030">
    <property type="protein sequence ID" value="OTP79292.1"/>
    <property type="molecule type" value="Genomic_DNA"/>
</dbReference>
<name>A0A242N6T2_CABSO</name>
<dbReference type="Proteomes" id="UP000194546">
    <property type="component" value="Unassembled WGS sequence"/>
</dbReference>
<comment type="caution">
    <text evidence="1">The sequence shown here is derived from an EMBL/GenBank/DDBJ whole genome shotgun (WGS) entry which is preliminary data.</text>
</comment>
<evidence type="ECO:0000313" key="2">
    <source>
        <dbReference type="Proteomes" id="UP000194546"/>
    </source>
</evidence>
<accession>A0A242N6T2</accession>
<evidence type="ECO:0000313" key="1">
    <source>
        <dbReference type="EMBL" id="OTP79292.1"/>
    </source>
</evidence>
<sequence length="58" mass="6559">MILAARHEVYVEARERNPARWSRCTRDWTPIGAVTLNPERESVVTMASHATLKQPLAA</sequence>
<reference evidence="1 2" key="1">
    <citation type="submission" date="2017-03" db="EMBL/GenBank/DDBJ databases">
        <title>Genome analysis of strain PAMC 26510.</title>
        <authorList>
            <person name="Oh H.-M."/>
            <person name="Yang J.-A."/>
        </authorList>
    </citation>
    <scope>NUCLEOTIDE SEQUENCE [LARGE SCALE GENOMIC DNA]</scope>
    <source>
        <strain evidence="1 2">PAMC 26510</strain>
    </source>
</reference>
<dbReference type="AlphaFoldDB" id="A0A242N6T2"/>
<gene>
    <name evidence="1" type="ORF">PAMC26510_06030</name>
</gene>
<organism evidence="1 2">
    <name type="scientific">Caballeronia sordidicola</name>
    <name type="common">Burkholderia sordidicola</name>
    <dbReference type="NCBI Taxonomy" id="196367"/>
    <lineage>
        <taxon>Bacteria</taxon>
        <taxon>Pseudomonadati</taxon>
        <taxon>Pseudomonadota</taxon>
        <taxon>Betaproteobacteria</taxon>
        <taxon>Burkholderiales</taxon>
        <taxon>Burkholderiaceae</taxon>
        <taxon>Caballeronia</taxon>
    </lineage>
</organism>
<proteinExistence type="predicted"/>